<evidence type="ECO:0000313" key="3">
    <source>
        <dbReference type="EMBL" id="SHK34882.1"/>
    </source>
</evidence>
<evidence type="ECO:0000259" key="1">
    <source>
        <dbReference type="Pfam" id="PF04851"/>
    </source>
</evidence>
<dbReference type="InterPro" id="IPR027417">
    <property type="entry name" value="P-loop_NTPase"/>
</dbReference>
<dbReference type="AlphaFoldDB" id="A0A1M6RQX3"/>
<organism evidence="3 4">
    <name type="scientific">Anaerotignum lactatifermentans DSM 14214</name>
    <dbReference type="NCBI Taxonomy" id="1121323"/>
    <lineage>
        <taxon>Bacteria</taxon>
        <taxon>Bacillati</taxon>
        <taxon>Bacillota</taxon>
        <taxon>Clostridia</taxon>
        <taxon>Lachnospirales</taxon>
        <taxon>Anaerotignaceae</taxon>
        <taxon>Anaerotignum</taxon>
    </lineage>
</organism>
<dbReference type="Proteomes" id="UP000183975">
    <property type="component" value="Unassembled WGS sequence"/>
</dbReference>
<dbReference type="RefSeq" id="WP_009860795.1">
    <property type="nucleotide sequence ID" value="NZ_FRAH01000024.1"/>
</dbReference>
<dbReference type="GeneID" id="75164466"/>
<dbReference type="OrthoDB" id="9804145at2"/>
<dbReference type="GO" id="GO:0005829">
    <property type="term" value="C:cytosol"/>
    <property type="evidence" value="ECO:0007669"/>
    <property type="project" value="TreeGrafter"/>
</dbReference>
<dbReference type="InterPro" id="IPR045572">
    <property type="entry name" value="RE_endonuc_C"/>
</dbReference>
<sequence>MKLKFKNQAFQMDAVNAVVDLFAGQEKTRSTFSVMEEAQTNFLNELGQGNALYIDQETLTANMHTVQKRNNLPLTPTAEGCQFCIEMETGTGKTYVYTKTIFELNRKYGFTKFVIVVPSVAIREGVYKSFQVTQEHFGLQYDNVPCRYFIYNSAKLSDVRQFATSSNIEVMIINIDAFKKAENIINQAQDRLNGETAMGFIQNTHPIVIIDEPQSVDNTPKAKEAIATLNPLCVLRYSATHREKINLLYRLTPVDAYQMGLVKQIAVSSNQVAGGFNQAYVRLLSVSNDKGFKARVELDVKGKTGAVTRKAMTVKPGDDLFLLSGGRELYEGYTVTGIDCTPDFEHIEFGNTQEVKLGKAIGDVDENIVKKAQIRRTIETHLDKELRYLDKGIKVLSLFFIDKVDKYRHEDGTPGIYATMFEECYQELIAKPKYALLRERFTTDVSKVHNGYFSQDKKGRLKDTKGDTQADDDTYNTIMRDKEWLLSFECPLRFIFSHSALREGWDNPNVFQVCTLIEQKSTFTCRQKVGRGLRLCVNQDGERIEDKNINVLHVMANESFSEFASTLQKEIEDETGVKFGVLQLSLFAGMTYQEEVTREHTIDREEAHELVKTWMDDGSIDKWMADPEMTAAEEKITAELESGKITEPPSPVTEVMRQIKNGATAEQAAEAIIGITSTITTVEEHTVTHEEATELLEHFEQKGYITSTGKVKDTMKNALKNGTLDLPKKYEAARERFEQIIANADRKPPVRDASRDVVVRLNKQVMLSPEFLELWSKIKQKTAYRVSIDTEQLVKNCVKAFQEMPHIPKTRLVSQTADIHIQQSGISHMEREMRTMEIANDYQALPDIITAISDETLLTPATVNRILVESGRCGDFLNNPEAFLEQAVELIRSHRHALAIDGIRYVKLDGQEYYVQEIFDTTELLANLDRNAVKVEHSVYDYVVYDSSTVEKPVAVALDNDPDVKMFFKIPSRFKIETPIGTYNPDWAVYLNKNGEEKLYFVLETKGDTSFMHLKTSEQLKIHCGKEHFKALDAGVELETATSWTELRKRI</sequence>
<keyword evidence="4" id="KW-1185">Reference proteome</keyword>
<name>A0A1M6RQX3_9FIRM</name>
<dbReference type="InterPro" id="IPR006935">
    <property type="entry name" value="Helicase/UvrB_N"/>
</dbReference>
<dbReference type="Pfam" id="PF04851">
    <property type="entry name" value="ResIII"/>
    <property type="match status" value="1"/>
</dbReference>
<feature type="domain" description="Helicase/UvrB N-terminal" evidence="1">
    <location>
        <begin position="80"/>
        <end position="241"/>
    </location>
</feature>
<accession>A0A1M6RQX3</accession>
<feature type="domain" description="Type III restriction enzyme C-terminal endonuclease" evidence="2">
    <location>
        <begin position="936"/>
        <end position="1040"/>
    </location>
</feature>
<dbReference type="EMBL" id="FRAH01000024">
    <property type="protein sequence ID" value="SHK34882.1"/>
    <property type="molecule type" value="Genomic_DNA"/>
</dbReference>
<reference evidence="3 4" key="1">
    <citation type="submission" date="2016-11" db="EMBL/GenBank/DDBJ databases">
        <authorList>
            <person name="Jaros S."/>
            <person name="Januszkiewicz K."/>
            <person name="Wedrychowicz H."/>
        </authorList>
    </citation>
    <scope>NUCLEOTIDE SEQUENCE [LARGE SCALE GENOMIC DNA]</scope>
    <source>
        <strain evidence="3 4">DSM 14214</strain>
    </source>
</reference>
<evidence type="ECO:0000259" key="2">
    <source>
        <dbReference type="Pfam" id="PF19778"/>
    </source>
</evidence>
<dbReference type="InterPro" id="IPR050742">
    <property type="entry name" value="Helicase_Restrict-Modif_Enz"/>
</dbReference>
<dbReference type="Gene3D" id="3.40.50.300">
    <property type="entry name" value="P-loop containing nucleotide triphosphate hydrolases"/>
    <property type="match status" value="1"/>
</dbReference>
<proteinExistence type="predicted"/>
<dbReference type="PANTHER" id="PTHR47396:SF1">
    <property type="entry name" value="ATP-DEPENDENT HELICASE IRC3-RELATED"/>
    <property type="match status" value="1"/>
</dbReference>
<dbReference type="GO" id="GO:0005524">
    <property type="term" value="F:ATP binding"/>
    <property type="evidence" value="ECO:0007669"/>
    <property type="project" value="InterPro"/>
</dbReference>
<evidence type="ECO:0000313" key="4">
    <source>
        <dbReference type="Proteomes" id="UP000183975"/>
    </source>
</evidence>
<dbReference type="Pfam" id="PF19778">
    <property type="entry name" value="RE_endonuc"/>
    <property type="match status" value="1"/>
</dbReference>
<dbReference type="GO" id="GO:0015668">
    <property type="term" value="F:type III site-specific deoxyribonuclease activity"/>
    <property type="evidence" value="ECO:0007669"/>
    <property type="project" value="InterPro"/>
</dbReference>
<protein>
    <submittedName>
        <fullName evidence="3">Type III restriction enzyme</fullName>
    </submittedName>
</protein>
<gene>
    <name evidence="3" type="ORF">SAMN02745138_01579</name>
</gene>
<dbReference type="GO" id="GO:0003677">
    <property type="term" value="F:DNA binding"/>
    <property type="evidence" value="ECO:0007669"/>
    <property type="project" value="InterPro"/>
</dbReference>
<dbReference type="SUPFAM" id="SSF52540">
    <property type="entry name" value="P-loop containing nucleoside triphosphate hydrolases"/>
    <property type="match status" value="2"/>
</dbReference>
<dbReference type="PANTHER" id="PTHR47396">
    <property type="entry name" value="TYPE I RESTRICTION ENZYME ECOKI R PROTEIN"/>
    <property type="match status" value="1"/>
</dbReference>